<reference evidence="2" key="1">
    <citation type="journal article" date="2024" name="Front. Bioeng. Biotechnol.">
        <title>Genome-scale model development and genomic sequencing of the oleaginous clade Lipomyces.</title>
        <authorList>
            <person name="Czajka J.J."/>
            <person name="Han Y."/>
            <person name="Kim J."/>
            <person name="Mondo S.J."/>
            <person name="Hofstad B.A."/>
            <person name="Robles A."/>
            <person name="Haridas S."/>
            <person name="Riley R."/>
            <person name="LaButti K."/>
            <person name="Pangilinan J."/>
            <person name="Andreopoulos W."/>
            <person name="Lipzen A."/>
            <person name="Yan J."/>
            <person name="Wang M."/>
            <person name="Ng V."/>
            <person name="Grigoriev I.V."/>
            <person name="Spatafora J.W."/>
            <person name="Magnuson J.K."/>
            <person name="Baker S.E."/>
            <person name="Pomraning K.R."/>
        </authorList>
    </citation>
    <scope>NUCLEOTIDE SEQUENCE [LARGE SCALE GENOMIC DNA]</scope>
    <source>
        <strain evidence="2">CBS 7786</strain>
    </source>
</reference>
<proteinExistence type="predicted"/>
<comment type="caution">
    <text evidence="1">The sequence shown here is derived from an EMBL/GenBank/DDBJ whole genome shotgun (WGS) entry which is preliminary data.</text>
</comment>
<organism evidence="1 2">
    <name type="scientific">Lipomyces kononenkoae</name>
    <name type="common">Yeast</name>
    <dbReference type="NCBI Taxonomy" id="34357"/>
    <lineage>
        <taxon>Eukaryota</taxon>
        <taxon>Fungi</taxon>
        <taxon>Dikarya</taxon>
        <taxon>Ascomycota</taxon>
        <taxon>Saccharomycotina</taxon>
        <taxon>Lipomycetes</taxon>
        <taxon>Lipomycetales</taxon>
        <taxon>Lipomycetaceae</taxon>
        <taxon>Lipomyces</taxon>
    </lineage>
</organism>
<gene>
    <name evidence="1" type="ORF">V1525DRAFT_401348</name>
</gene>
<protein>
    <submittedName>
        <fullName evidence="1">Lysophospholipase catalytic domain-containing protein</fullName>
    </submittedName>
</protein>
<dbReference type="Proteomes" id="UP001433508">
    <property type="component" value="Unassembled WGS sequence"/>
</dbReference>
<evidence type="ECO:0000313" key="1">
    <source>
        <dbReference type="EMBL" id="KAK9238356.1"/>
    </source>
</evidence>
<dbReference type="EMBL" id="MU971357">
    <property type="protein sequence ID" value="KAK9238356.1"/>
    <property type="molecule type" value="Genomic_DNA"/>
</dbReference>
<keyword evidence="2" id="KW-1185">Reference proteome</keyword>
<sequence length="655" mass="70774">MLSSCNLPLTAIICAVLLISGCLVAGEYAAQGPIHNRDVDVGFSHFRPKYYNVFEKRSSPTGTYVPGNVTCPNVASYVRNATSLAANEVQYIENRQALTSPYLISYLDRLNLTDFNATDFLGNTNVTIGIAFSGGGYRAMLSGAGFLAAFDDRTPNATDAGHIGGLLQSATYMAGLSGGNWLVTSVVMNNLPTVGELQSSENVWQLSNSVINPGGWQLVSTAEYYSNIIEDVTSKEDAGFNVSMTDFWGRGLSYQLFNYTNGGPNVTFSDIRNLSSFQDYSMPFPIVVADGRPYNTKIVSLNSTVYEFTPYEMGSWDPSLYAFAALDYIGTNMTNGRPVGNRTCVMGLDNAGFVMGTSATLFNQFLLQLNSTGIEGVLYDAAQSVLEDMSSHEDDIALYEPNPFYGVNPDISYMYNETALTLVDGGEDNQNIPLTPLIQPVRNVDVIFAIDNSADTDYYWPSGISMTATYDRQFSTQGNGTLFPAVPDINSFVGLNLTARPTWFGCNAANITGENGGTTVPLIVYMANHPWSYFSNTSTFQLSYEPDEVAGLITNAYNVATQGNGTVDTEWAKCIGCAIIQRETERRNATPTAECQACLTKYCWDGTVLSTNATNATAQPSLVLASVSKSHATMVTVSRMILGVLVLGVAVAVMG</sequence>
<evidence type="ECO:0000313" key="2">
    <source>
        <dbReference type="Proteomes" id="UP001433508"/>
    </source>
</evidence>
<accession>A0ACC3T424</accession>
<name>A0ACC3T424_LIPKO</name>